<evidence type="ECO:0000313" key="1">
    <source>
        <dbReference type="EMBL" id="MBW62587.1"/>
    </source>
</evidence>
<organism evidence="1">
    <name type="scientific">Anopheles marajoara</name>
    <dbReference type="NCBI Taxonomy" id="58244"/>
    <lineage>
        <taxon>Eukaryota</taxon>
        <taxon>Metazoa</taxon>
        <taxon>Ecdysozoa</taxon>
        <taxon>Arthropoda</taxon>
        <taxon>Hexapoda</taxon>
        <taxon>Insecta</taxon>
        <taxon>Pterygota</taxon>
        <taxon>Neoptera</taxon>
        <taxon>Endopterygota</taxon>
        <taxon>Diptera</taxon>
        <taxon>Nematocera</taxon>
        <taxon>Culicoidea</taxon>
        <taxon>Culicidae</taxon>
        <taxon>Anophelinae</taxon>
        <taxon>Anopheles</taxon>
    </lineage>
</organism>
<dbReference type="AlphaFoldDB" id="A0A2M4CB85"/>
<proteinExistence type="predicted"/>
<sequence length="82" mass="8741">MVHQGLTTLCPPVTLVPACRAESLKPRIINGMTTSRSFSCIFVLTASSISMLSHSVTPIAYKSLSTFAHVILPIMYGSSTIG</sequence>
<name>A0A2M4CB85_9DIPT</name>
<reference evidence="1" key="1">
    <citation type="submission" date="2018-01" db="EMBL/GenBank/DDBJ databases">
        <title>An insight into the sialome of Amazonian anophelines.</title>
        <authorList>
            <person name="Ribeiro J.M."/>
            <person name="Scarpassa V."/>
            <person name="Calvo E."/>
        </authorList>
    </citation>
    <scope>NUCLEOTIDE SEQUENCE</scope>
    <source>
        <tissue evidence="1">Salivary glands</tissue>
    </source>
</reference>
<protein>
    <submittedName>
        <fullName evidence="1">Putative secreted protein</fullName>
    </submittedName>
</protein>
<dbReference type="EMBL" id="GGFJ01013446">
    <property type="protein sequence ID" value="MBW62587.1"/>
    <property type="molecule type" value="Transcribed_RNA"/>
</dbReference>
<accession>A0A2M4CB85</accession>